<organism evidence="3 4">
    <name type="scientific">Pseudomonas syringae pv. antirrhini</name>
    <dbReference type="NCBI Taxonomy" id="251702"/>
    <lineage>
        <taxon>Bacteria</taxon>
        <taxon>Pseudomonadati</taxon>
        <taxon>Pseudomonadota</taxon>
        <taxon>Gammaproteobacteria</taxon>
        <taxon>Pseudomonadales</taxon>
        <taxon>Pseudomonadaceae</taxon>
        <taxon>Pseudomonas</taxon>
    </lineage>
</organism>
<feature type="compositionally biased region" description="Basic and acidic residues" evidence="1">
    <location>
        <begin position="40"/>
        <end position="49"/>
    </location>
</feature>
<proteinExistence type="predicted"/>
<evidence type="ECO:0000256" key="2">
    <source>
        <dbReference type="SAM" id="SignalP"/>
    </source>
</evidence>
<feature type="compositionally biased region" description="Basic and acidic residues" evidence="1">
    <location>
        <begin position="60"/>
        <end position="74"/>
    </location>
</feature>
<evidence type="ECO:0000313" key="4">
    <source>
        <dbReference type="Proteomes" id="UP000050425"/>
    </source>
</evidence>
<gene>
    <name evidence="3" type="ORF">ALO88_02393</name>
</gene>
<evidence type="ECO:0000256" key="1">
    <source>
        <dbReference type="SAM" id="MobiDB-lite"/>
    </source>
</evidence>
<accession>A0A0N8QQ09</accession>
<dbReference type="RefSeq" id="WP_057417779.1">
    <property type="nucleotide sequence ID" value="NZ_LJPT01000020.1"/>
</dbReference>
<comment type="caution">
    <text evidence="3">The sequence shown here is derived from an EMBL/GenBank/DDBJ whole genome shotgun (WGS) entry which is preliminary data.</text>
</comment>
<feature type="region of interest" description="Disordered" evidence="1">
    <location>
        <begin position="40"/>
        <end position="74"/>
    </location>
</feature>
<dbReference type="EMBL" id="LJPT01000020">
    <property type="protein sequence ID" value="KPW51878.1"/>
    <property type="molecule type" value="Genomic_DNA"/>
</dbReference>
<dbReference type="AlphaFoldDB" id="A0A0N8QQ09"/>
<protein>
    <recommendedName>
        <fullName evidence="5">Secreted protein</fullName>
    </recommendedName>
</protein>
<dbReference type="PATRIC" id="fig|251702.3.peg.3205"/>
<reference evidence="3 4" key="1">
    <citation type="submission" date="2015-09" db="EMBL/GenBank/DDBJ databases">
        <title>Genome announcement of multiple Pseudomonas syringae strains.</title>
        <authorList>
            <person name="Thakur S."/>
            <person name="Wang P.W."/>
            <person name="Gong Y."/>
            <person name="Weir B.S."/>
            <person name="Guttman D.S."/>
        </authorList>
    </citation>
    <scope>NUCLEOTIDE SEQUENCE [LARGE SCALE GENOMIC DNA]</scope>
    <source>
        <strain evidence="3 4">ICMP4303</strain>
    </source>
</reference>
<sequence length="74" mass="8209">MTMKVIKSMVFAVAALSFTSAFADDGNEFASTASDKMRMAQEQRFREGQSARQNEQYVNSDEKSRSETSAKSEG</sequence>
<feature type="signal peptide" evidence="2">
    <location>
        <begin position="1"/>
        <end position="23"/>
    </location>
</feature>
<name>A0A0N8QQ09_9PSED</name>
<dbReference type="Proteomes" id="UP000050425">
    <property type="component" value="Unassembled WGS sequence"/>
</dbReference>
<keyword evidence="2" id="KW-0732">Signal</keyword>
<evidence type="ECO:0000313" key="3">
    <source>
        <dbReference type="EMBL" id="KPW51878.1"/>
    </source>
</evidence>
<feature type="chain" id="PRO_5030012171" description="Secreted protein" evidence="2">
    <location>
        <begin position="24"/>
        <end position="74"/>
    </location>
</feature>
<feature type="compositionally biased region" description="Polar residues" evidence="1">
    <location>
        <begin position="50"/>
        <end position="59"/>
    </location>
</feature>
<evidence type="ECO:0008006" key="5">
    <source>
        <dbReference type="Google" id="ProtNLM"/>
    </source>
</evidence>